<dbReference type="Proteomes" id="UP001054889">
    <property type="component" value="Unassembled WGS sequence"/>
</dbReference>
<reference evidence="1" key="1">
    <citation type="journal article" date="2018" name="DNA Res.">
        <title>Multiple hybrid de novo genome assembly of finger millet, an orphan allotetraploid crop.</title>
        <authorList>
            <person name="Hatakeyama M."/>
            <person name="Aluri S."/>
            <person name="Balachadran M.T."/>
            <person name="Sivarajan S.R."/>
            <person name="Patrignani A."/>
            <person name="Gruter S."/>
            <person name="Poveda L."/>
            <person name="Shimizu-Inatsugi R."/>
            <person name="Baeten J."/>
            <person name="Francoijs K.J."/>
            <person name="Nataraja K.N."/>
            <person name="Reddy Y.A.N."/>
            <person name="Phadnis S."/>
            <person name="Ravikumar R.L."/>
            <person name="Schlapbach R."/>
            <person name="Sreeman S.M."/>
            <person name="Shimizu K.K."/>
        </authorList>
    </citation>
    <scope>NUCLEOTIDE SEQUENCE</scope>
</reference>
<proteinExistence type="predicted"/>
<sequence>MVMILTRFWFPHKTPMPPANSVWGERTAAIPRGADLVVHEGDDSICSYLFDAVTNKNGTGIRLLSDIFGFEDSATCDFAYHVTCNGYNVLVPDLFRGNPWRKSLPTDGFEQWLSRHTPGCVSGDACMRWLVDEFMAVGDSKKLGVIRIMRYFLFVCGDGDVLCIIEMVQELERRAKGAKAVVYAGMGHEFGVT</sequence>
<name>A0AAV5D926_ELECO</name>
<protein>
    <submittedName>
        <fullName evidence="1">Uncharacterized protein</fullName>
    </submittedName>
</protein>
<evidence type="ECO:0000313" key="1">
    <source>
        <dbReference type="EMBL" id="GJN06799.1"/>
    </source>
</evidence>
<accession>A0AAV5D926</accession>
<keyword evidence="2" id="KW-1185">Reference proteome</keyword>
<dbReference type="InterPro" id="IPR029058">
    <property type="entry name" value="AB_hydrolase_fold"/>
</dbReference>
<dbReference type="PANTHER" id="PTHR46812">
    <property type="entry name" value="CARBOXYMETHYLENEBUTENOLIDASE HOMOLOG"/>
    <property type="match status" value="1"/>
</dbReference>
<dbReference type="InterPro" id="IPR042946">
    <property type="entry name" value="CMBL"/>
</dbReference>
<dbReference type="EMBL" id="BQKI01000013">
    <property type="protein sequence ID" value="GJN06799.1"/>
    <property type="molecule type" value="Genomic_DNA"/>
</dbReference>
<gene>
    <name evidence="1" type="primary">ga24561</name>
    <name evidence="1" type="ORF">PR202_ga24561</name>
</gene>
<dbReference type="GO" id="GO:0009507">
    <property type="term" value="C:chloroplast"/>
    <property type="evidence" value="ECO:0007669"/>
    <property type="project" value="TreeGrafter"/>
</dbReference>
<dbReference type="SUPFAM" id="SSF53474">
    <property type="entry name" value="alpha/beta-Hydrolases"/>
    <property type="match status" value="1"/>
</dbReference>
<organism evidence="1 2">
    <name type="scientific">Eleusine coracana subsp. coracana</name>
    <dbReference type="NCBI Taxonomy" id="191504"/>
    <lineage>
        <taxon>Eukaryota</taxon>
        <taxon>Viridiplantae</taxon>
        <taxon>Streptophyta</taxon>
        <taxon>Embryophyta</taxon>
        <taxon>Tracheophyta</taxon>
        <taxon>Spermatophyta</taxon>
        <taxon>Magnoliopsida</taxon>
        <taxon>Liliopsida</taxon>
        <taxon>Poales</taxon>
        <taxon>Poaceae</taxon>
        <taxon>PACMAD clade</taxon>
        <taxon>Chloridoideae</taxon>
        <taxon>Cynodonteae</taxon>
        <taxon>Eleusininae</taxon>
        <taxon>Eleusine</taxon>
    </lineage>
</organism>
<reference evidence="1" key="2">
    <citation type="submission" date="2021-12" db="EMBL/GenBank/DDBJ databases">
        <title>Resequencing data analysis of finger millet.</title>
        <authorList>
            <person name="Hatakeyama M."/>
            <person name="Aluri S."/>
            <person name="Balachadran M.T."/>
            <person name="Sivarajan S.R."/>
            <person name="Poveda L."/>
            <person name="Shimizu-Inatsugi R."/>
            <person name="Schlapbach R."/>
            <person name="Sreeman S.M."/>
            <person name="Shimizu K.K."/>
        </authorList>
    </citation>
    <scope>NUCLEOTIDE SEQUENCE</scope>
</reference>
<dbReference type="Gene3D" id="3.40.50.1820">
    <property type="entry name" value="alpha/beta hydrolase"/>
    <property type="match status" value="1"/>
</dbReference>
<dbReference type="PANTHER" id="PTHR46812:SF1">
    <property type="entry name" value="CARBOXYMETHYLENEBUTENOLIDASE HOMOLOG"/>
    <property type="match status" value="1"/>
</dbReference>
<dbReference type="AlphaFoldDB" id="A0AAV5D926"/>
<comment type="caution">
    <text evidence="1">The sequence shown here is derived from an EMBL/GenBank/DDBJ whole genome shotgun (WGS) entry which is preliminary data.</text>
</comment>
<evidence type="ECO:0000313" key="2">
    <source>
        <dbReference type="Proteomes" id="UP001054889"/>
    </source>
</evidence>